<sequence>MRTPLVYMDYAATTPADSRVIESMNTCCGIDGTFANPASMHELGRRAASVVNNARRQL</sequence>
<evidence type="ECO:0000256" key="1">
    <source>
        <dbReference type="ARBA" id="ARBA00001933"/>
    </source>
</evidence>
<dbReference type="Gene3D" id="3.40.640.10">
    <property type="entry name" value="Type I PLP-dependent aspartate aminotransferase-like (Major domain)"/>
    <property type="match status" value="1"/>
</dbReference>
<proteinExistence type="predicted"/>
<gene>
    <name evidence="2" type="ORF">METZ01_LOCUS205218</name>
</gene>
<dbReference type="PANTHER" id="PTHR11601:SF34">
    <property type="entry name" value="CYSTEINE DESULFURASE"/>
    <property type="match status" value="1"/>
</dbReference>
<dbReference type="InterPro" id="IPR015422">
    <property type="entry name" value="PyrdxlP-dep_Trfase_small"/>
</dbReference>
<dbReference type="InterPro" id="IPR015424">
    <property type="entry name" value="PyrdxlP-dep_Trfase"/>
</dbReference>
<protein>
    <recommendedName>
        <fullName evidence="3">Aminotransferase class V domain-containing protein</fullName>
    </recommendedName>
</protein>
<dbReference type="InterPro" id="IPR015421">
    <property type="entry name" value="PyrdxlP-dep_Trfase_major"/>
</dbReference>
<organism evidence="2">
    <name type="scientific">marine metagenome</name>
    <dbReference type="NCBI Taxonomy" id="408172"/>
    <lineage>
        <taxon>unclassified sequences</taxon>
        <taxon>metagenomes</taxon>
        <taxon>ecological metagenomes</taxon>
    </lineage>
</organism>
<dbReference type="PANTHER" id="PTHR11601">
    <property type="entry name" value="CYSTEINE DESULFURYLASE FAMILY MEMBER"/>
    <property type="match status" value="1"/>
</dbReference>
<feature type="non-terminal residue" evidence="2">
    <location>
        <position position="58"/>
    </location>
</feature>
<name>A0A382EQD7_9ZZZZ</name>
<dbReference type="SUPFAM" id="SSF53383">
    <property type="entry name" value="PLP-dependent transferases"/>
    <property type="match status" value="1"/>
</dbReference>
<evidence type="ECO:0000313" key="2">
    <source>
        <dbReference type="EMBL" id="SVB52364.1"/>
    </source>
</evidence>
<accession>A0A382EQD7</accession>
<dbReference type="AlphaFoldDB" id="A0A382EQD7"/>
<dbReference type="Gene3D" id="3.90.1150.10">
    <property type="entry name" value="Aspartate Aminotransferase, domain 1"/>
    <property type="match status" value="1"/>
</dbReference>
<evidence type="ECO:0008006" key="3">
    <source>
        <dbReference type="Google" id="ProtNLM"/>
    </source>
</evidence>
<comment type="cofactor">
    <cofactor evidence="1">
        <name>pyridoxal 5'-phosphate</name>
        <dbReference type="ChEBI" id="CHEBI:597326"/>
    </cofactor>
</comment>
<reference evidence="2" key="1">
    <citation type="submission" date="2018-05" db="EMBL/GenBank/DDBJ databases">
        <authorList>
            <person name="Lanie J.A."/>
            <person name="Ng W.-L."/>
            <person name="Kazmierczak K.M."/>
            <person name="Andrzejewski T.M."/>
            <person name="Davidsen T.M."/>
            <person name="Wayne K.J."/>
            <person name="Tettelin H."/>
            <person name="Glass J.I."/>
            <person name="Rusch D."/>
            <person name="Podicherti R."/>
            <person name="Tsui H.-C.T."/>
            <person name="Winkler M.E."/>
        </authorList>
    </citation>
    <scope>NUCLEOTIDE SEQUENCE</scope>
</reference>
<dbReference type="EMBL" id="UINC01045515">
    <property type="protein sequence ID" value="SVB52364.1"/>
    <property type="molecule type" value="Genomic_DNA"/>
</dbReference>